<accession>A0ABS3U1X1</accession>
<dbReference type="InterPro" id="IPR001646">
    <property type="entry name" value="5peptide_repeat"/>
</dbReference>
<dbReference type="EMBL" id="JAGFNP010000003">
    <property type="protein sequence ID" value="MBO3732780.1"/>
    <property type="molecule type" value="Genomic_DNA"/>
</dbReference>
<evidence type="ECO:0000256" key="1">
    <source>
        <dbReference type="SAM" id="Phobius"/>
    </source>
</evidence>
<sequence>MGETRETPGRGRWIWVVAVAGIVVAGVSVGAWWLVDPLSAETPADKASALQATFTLAFGFGGVATLALFARRQWHQERVHEHDRAVAAEAQYDAEQRRITEQYVKAVELLGHESASVRLAGLYALDRLGRNHPEQRQMISEVWCAYLRRRYRPPRAVLLGTSADDALDLQFDGEAGPGGADELEALDEYEVRATAQRLLARHLRDPRPAELRNGERPPASEEYWDLQRIDLTKATLVSMDFRDCVFPRTDAGGLRCHRRAQFDRAVFTSKVLLERSKFHGGVSFFDTHLADDVSFLEATFLDRVTFRNAKFSGGVRFERAVLTRTLDLRDSWFETYAVFEDCELAGKPAVDLTGARATSDPTGFFRRAWPPGWVAREADPVDIRGQPREPFMYLVQPDDPEI</sequence>
<proteinExistence type="predicted"/>
<gene>
    <name evidence="2" type="ORF">J5V16_08085</name>
</gene>
<evidence type="ECO:0000313" key="3">
    <source>
        <dbReference type="Proteomes" id="UP000681341"/>
    </source>
</evidence>
<organism evidence="2 3">
    <name type="scientific">Glycomyces niveus</name>
    <dbReference type="NCBI Taxonomy" id="2820287"/>
    <lineage>
        <taxon>Bacteria</taxon>
        <taxon>Bacillati</taxon>
        <taxon>Actinomycetota</taxon>
        <taxon>Actinomycetes</taxon>
        <taxon>Glycomycetales</taxon>
        <taxon>Glycomycetaceae</taxon>
        <taxon>Glycomyces</taxon>
    </lineage>
</organism>
<keyword evidence="1" id="KW-0472">Membrane</keyword>
<dbReference type="Proteomes" id="UP000681341">
    <property type="component" value="Unassembled WGS sequence"/>
</dbReference>
<keyword evidence="1" id="KW-0812">Transmembrane</keyword>
<name>A0ABS3U1X1_9ACTN</name>
<evidence type="ECO:0000313" key="2">
    <source>
        <dbReference type="EMBL" id="MBO3732780.1"/>
    </source>
</evidence>
<protein>
    <submittedName>
        <fullName evidence="2">Pentapeptide repeat-containing protein</fullName>
    </submittedName>
</protein>
<keyword evidence="1" id="KW-1133">Transmembrane helix</keyword>
<reference evidence="2 3" key="1">
    <citation type="submission" date="2021-03" db="EMBL/GenBank/DDBJ databases">
        <title>Glycomyces sp. nov., a novel actinomycete isolated from soil.</title>
        <authorList>
            <person name="Yang X."/>
            <person name="Xu X."/>
        </authorList>
    </citation>
    <scope>NUCLEOTIDE SEQUENCE [LARGE SCALE GENOMIC DNA]</scope>
    <source>
        <strain evidence="2 3">NEAU-S30</strain>
    </source>
</reference>
<comment type="caution">
    <text evidence="2">The sequence shown here is derived from an EMBL/GenBank/DDBJ whole genome shotgun (WGS) entry which is preliminary data.</text>
</comment>
<feature type="transmembrane region" description="Helical" evidence="1">
    <location>
        <begin position="47"/>
        <end position="70"/>
    </location>
</feature>
<keyword evidence="3" id="KW-1185">Reference proteome</keyword>
<dbReference type="Pfam" id="PF13576">
    <property type="entry name" value="Pentapeptide_3"/>
    <property type="match status" value="1"/>
</dbReference>
<feature type="transmembrane region" description="Helical" evidence="1">
    <location>
        <begin position="12"/>
        <end position="35"/>
    </location>
</feature>
<dbReference type="Gene3D" id="2.160.20.80">
    <property type="entry name" value="E3 ubiquitin-protein ligase SopA"/>
    <property type="match status" value="1"/>
</dbReference>
<dbReference type="RefSeq" id="WP_208495558.1">
    <property type="nucleotide sequence ID" value="NZ_JAGFNP010000003.1"/>
</dbReference>
<dbReference type="SUPFAM" id="SSF141571">
    <property type="entry name" value="Pentapeptide repeat-like"/>
    <property type="match status" value="1"/>
</dbReference>